<sequence length="175" mass="20519">MLPQNVFSLLIKNSDKLKLQDVLFKCAFQYASLGLNVWFISPQPFNQLPSNLIPPDKEVLQLITFLYLQDQADLLSHLNSVHLWTKYPQVIIVNDYEFYCGDSLRLNAFIIASMLDATLACARRHHFKRAHFVTSFTRECTEFENIFCMYFRKILSYDDNEDDLLQLIKDDVLLK</sequence>
<evidence type="ECO:0000313" key="2">
    <source>
        <dbReference type="EMBL" id="KAB0792360.1"/>
    </source>
</evidence>
<gene>
    <name evidence="2" type="ORF">PPYR_14319</name>
</gene>
<dbReference type="GO" id="GO:0000724">
    <property type="term" value="P:double-strand break repair via homologous recombination"/>
    <property type="evidence" value="ECO:0007669"/>
    <property type="project" value="TreeGrafter"/>
</dbReference>
<dbReference type="InParanoid" id="A0A1Y1L7I4"/>
<protein>
    <submittedName>
        <fullName evidence="1">Uncharacterized protein</fullName>
    </submittedName>
</protein>
<dbReference type="PANTHER" id="PTHR28653:SF1">
    <property type="entry name" value="ATPASE SWSAP1"/>
    <property type="match status" value="1"/>
</dbReference>
<dbReference type="PANTHER" id="PTHR28653">
    <property type="match status" value="1"/>
</dbReference>
<accession>A0A1Y1L7I4</accession>
<dbReference type="OrthoDB" id="67296at2759"/>
<reference evidence="2" key="3">
    <citation type="submission" date="2019-08" db="EMBL/GenBank/DDBJ databases">
        <authorList>
            <consortium name="Photinus pyralis genome working group"/>
            <person name="Fallon T.R."/>
            <person name="Sander Lower S.E."/>
            <person name="Weng J.-K."/>
        </authorList>
    </citation>
    <scope>NUCLEOTIDE SEQUENCE</scope>
    <source>
        <strain evidence="2">1611_PpyrPB1</strain>
        <tissue evidence="2">Whole body</tissue>
    </source>
</reference>
<dbReference type="GO" id="GO:0097196">
    <property type="term" value="C:Shu complex"/>
    <property type="evidence" value="ECO:0007669"/>
    <property type="project" value="TreeGrafter"/>
</dbReference>
<keyword evidence="3" id="KW-1185">Reference proteome</keyword>
<evidence type="ECO:0000313" key="3">
    <source>
        <dbReference type="Proteomes" id="UP000327044"/>
    </source>
</evidence>
<proteinExistence type="predicted"/>
<dbReference type="AlphaFoldDB" id="A0A1Y1L7I4"/>
<reference evidence="1" key="1">
    <citation type="journal article" date="2016" name="Sci. Rep.">
        <title>Molecular characterization of firefly nuptial gifts: a multi-omics approach sheds light on postcopulatory sexual selection.</title>
        <authorList>
            <person name="Al-Wathiqui N."/>
            <person name="Fallon T.R."/>
            <person name="South A."/>
            <person name="Weng J.K."/>
            <person name="Lewis S.M."/>
        </authorList>
    </citation>
    <scope>NUCLEOTIDE SEQUENCE</scope>
</reference>
<dbReference type="Proteomes" id="UP000327044">
    <property type="component" value="Unassembled WGS sequence"/>
</dbReference>
<dbReference type="EMBL" id="GEZM01064493">
    <property type="protein sequence ID" value="JAV68757.1"/>
    <property type="molecule type" value="Transcribed_RNA"/>
</dbReference>
<organism evidence="1">
    <name type="scientific">Photinus pyralis</name>
    <name type="common">Common eastern firefly</name>
    <name type="synonym">Lampyris pyralis</name>
    <dbReference type="NCBI Taxonomy" id="7054"/>
    <lineage>
        <taxon>Eukaryota</taxon>
        <taxon>Metazoa</taxon>
        <taxon>Ecdysozoa</taxon>
        <taxon>Arthropoda</taxon>
        <taxon>Hexapoda</taxon>
        <taxon>Insecta</taxon>
        <taxon>Pterygota</taxon>
        <taxon>Neoptera</taxon>
        <taxon>Endopterygota</taxon>
        <taxon>Coleoptera</taxon>
        <taxon>Polyphaga</taxon>
        <taxon>Elateriformia</taxon>
        <taxon>Elateroidea</taxon>
        <taxon>Lampyridae</taxon>
        <taxon>Lampyrinae</taxon>
        <taxon>Photinus</taxon>
    </lineage>
</organism>
<dbReference type="EMBL" id="GEZM01064492">
    <property type="protein sequence ID" value="JAV68761.1"/>
    <property type="molecule type" value="Transcribed_RNA"/>
</dbReference>
<reference evidence="2 3" key="2">
    <citation type="journal article" date="2018" name="Elife">
        <title>Firefly genomes illuminate parallel origins of bioluminescence in beetles.</title>
        <authorList>
            <person name="Fallon T.R."/>
            <person name="Lower S.E."/>
            <person name="Chang C.H."/>
            <person name="Bessho-Uehara M."/>
            <person name="Martin G.J."/>
            <person name="Bewick A.J."/>
            <person name="Behringer M."/>
            <person name="Debat H.J."/>
            <person name="Wong I."/>
            <person name="Day J.C."/>
            <person name="Suvorov A."/>
            <person name="Silva C.J."/>
            <person name="Stanger-Hall K.F."/>
            <person name="Hall D.W."/>
            <person name="Schmitz R.J."/>
            <person name="Nelson D.R."/>
            <person name="Lewis S.M."/>
            <person name="Shigenobu S."/>
            <person name="Bybee S.M."/>
            <person name="Larracuente A.M."/>
            <person name="Oba Y."/>
            <person name="Weng J.K."/>
        </authorList>
    </citation>
    <scope>NUCLEOTIDE SEQUENCE [LARGE SCALE GENOMIC DNA]</scope>
    <source>
        <strain evidence="2">1611_PpyrPB1</strain>
        <tissue evidence="2">Whole body</tissue>
    </source>
</reference>
<dbReference type="GO" id="GO:0003697">
    <property type="term" value="F:single-stranded DNA binding"/>
    <property type="evidence" value="ECO:0007669"/>
    <property type="project" value="TreeGrafter"/>
</dbReference>
<name>A0A1Y1L7I4_PHOPY</name>
<dbReference type="EMBL" id="VVIM01000010">
    <property type="protein sequence ID" value="KAB0792360.1"/>
    <property type="molecule type" value="Genomic_DNA"/>
</dbReference>
<evidence type="ECO:0000313" key="1">
    <source>
        <dbReference type="EMBL" id="JAV68761.1"/>
    </source>
</evidence>